<comment type="caution">
    <text evidence="2">The sequence shown here is derived from an EMBL/GenBank/DDBJ whole genome shotgun (WGS) entry which is preliminary data.</text>
</comment>
<name>A0ABV5WHQ1_9BACI</name>
<accession>A0ABV5WHQ1</accession>
<dbReference type="Proteomes" id="UP001589609">
    <property type="component" value="Unassembled WGS sequence"/>
</dbReference>
<sequence>MPTFQYGTTAIEYDIEYADDKKDVSIIVEWMEGIRLIAPKSITDEQIKEIVRKKAPTILQKLKEVNEITEPPLPKEFISGEKFTYLGRNYRLKVYRQEGLEKAQLAFVRGKFIANVPRGIDESRKRQQLLKLFKTWYLEHGKAKVQSRLKLYCAKMGVTPNDVQLKEQRMRWGTCTSEGNIYLNWRIIMSPMSIVDYVLVHELAHLKYMNHSNEYWNFVGSILPDYAQRKEWLRINGPTLTLE</sequence>
<dbReference type="InterPro" id="IPR053136">
    <property type="entry name" value="UTP_pyrophosphatase-like"/>
</dbReference>
<dbReference type="InterPro" id="IPR002725">
    <property type="entry name" value="YgjP-like_metallopeptidase"/>
</dbReference>
<protein>
    <submittedName>
        <fullName evidence="2">M48 family metallopeptidase</fullName>
    </submittedName>
</protein>
<feature type="domain" description="YgjP-like metallopeptidase" evidence="1">
    <location>
        <begin position="23"/>
        <end position="234"/>
    </location>
</feature>
<dbReference type="RefSeq" id="WP_379950468.1">
    <property type="nucleotide sequence ID" value="NZ_JBHMAF010000108.1"/>
</dbReference>
<dbReference type="PANTHER" id="PTHR30399">
    <property type="entry name" value="UNCHARACTERIZED PROTEIN YGJP"/>
    <property type="match status" value="1"/>
</dbReference>
<dbReference type="Pfam" id="PF01863">
    <property type="entry name" value="YgjP-like"/>
    <property type="match status" value="1"/>
</dbReference>
<gene>
    <name evidence="2" type="ORF">ACFFMS_17385</name>
</gene>
<dbReference type="CDD" id="cd07344">
    <property type="entry name" value="M48_yhfN_like"/>
    <property type="match status" value="1"/>
</dbReference>
<dbReference type="EMBL" id="JBHMAF010000108">
    <property type="protein sequence ID" value="MFB9760139.1"/>
    <property type="molecule type" value="Genomic_DNA"/>
</dbReference>
<proteinExistence type="predicted"/>
<evidence type="ECO:0000313" key="3">
    <source>
        <dbReference type="Proteomes" id="UP001589609"/>
    </source>
</evidence>
<keyword evidence="3" id="KW-1185">Reference proteome</keyword>
<evidence type="ECO:0000313" key="2">
    <source>
        <dbReference type="EMBL" id="MFB9760139.1"/>
    </source>
</evidence>
<dbReference type="Gene3D" id="3.30.2010.10">
    <property type="entry name" value="Metalloproteases ('zincins'), catalytic domain"/>
    <property type="match status" value="1"/>
</dbReference>
<evidence type="ECO:0000259" key="1">
    <source>
        <dbReference type="Pfam" id="PF01863"/>
    </source>
</evidence>
<reference evidence="2 3" key="1">
    <citation type="submission" date="2024-09" db="EMBL/GenBank/DDBJ databases">
        <authorList>
            <person name="Sun Q."/>
            <person name="Mori K."/>
        </authorList>
    </citation>
    <scope>NUCLEOTIDE SEQUENCE [LARGE SCALE GENOMIC DNA]</scope>
    <source>
        <strain evidence="2 3">JCM 11201</strain>
    </source>
</reference>
<dbReference type="PANTHER" id="PTHR30399:SF1">
    <property type="entry name" value="UTP PYROPHOSPHATASE"/>
    <property type="match status" value="1"/>
</dbReference>
<organism evidence="2 3">
    <name type="scientific">Ectobacillus funiculus</name>
    <dbReference type="NCBI Taxonomy" id="137993"/>
    <lineage>
        <taxon>Bacteria</taxon>
        <taxon>Bacillati</taxon>
        <taxon>Bacillota</taxon>
        <taxon>Bacilli</taxon>
        <taxon>Bacillales</taxon>
        <taxon>Bacillaceae</taxon>
        <taxon>Ectobacillus</taxon>
    </lineage>
</organism>